<name>A0A941DRA2_9BURK</name>
<dbReference type="AlphaFoldDB" id="A0A941DRA2"/>
<evidence type="ECO:0000256" key="1">
    <source>
        <dbReference type="SAM" id="Coils"/>
    </source>
</evidence>
<evidence type="ECO:0000313" key="3">
    <source>
        <dbReference type="EMBL" id="MBR7784709.1"/>
    </source>
</evidence>
<feature type="coiled-coil region" evidence="1">
    <location>
        <begin position="12"/>
        <end position="46"/>
    </location>
</feature>
<comment type="caution">
    <text evidence="3">The sequence shown here is derived from an EMBL/GenBank/DDBJ whole genome shotgun (WGS) entry which is preliminary data.</text>
</comment>
<gene>
    <name evidence="3" type="ORF">KDM89_21485</name>
</gene>
<evidence type="ECO:0000313" key="4">
    <source>
        <dbReference type="Proteomes" id="UP000680067"/>
    </source>
</evidence>
<dbReference type="RefSeq" id="WP_212689819.1">
    <property type="nucleotide sequence ID" value="NZ_JAGSPN010000515.1"/>
</dbReference>
<protein>
    <recommendedName>
        <fullName evidence="2">PAC domain-containing protein</fullName>
    </recommendedName>
</protein>
<feature type="non-terminal residue" evidence="3">
    <location>
        <position position="100"/>
    </location>
</feature>
<accession>A0A941DRA2</accession>
<proteinExistence type="predicted"/>
<evidence type="ECO:0000259" key="2">
    <source>
        <dbReference type="PROSITE" id="PS50113"/>
    </source>
</evidence>
<keyword evidence="4" id="KW-1185">Reference proteome</keyword>
<reference evidence="3" key="1">
    <citation type="submission" date="2021-04" db="EMBL/GenBank/DDBJ databases">
        <title>novel species isolated from subtropical streams in China.</title>
        <authorList>
            <person name="Lu H."/>
        </authorList>
    </citation>
    <scope>NUCLEOTIDE SEQUENCE</scope>
    <source>
        <strain evidence="3">LFS511W</strain>
    </source>
</reference>
<feature type="domain" description="PAC" evidence="2">
    <location>
        <begin position="1"/>
        <end position="21"/>
    </location>
</feature>
<keyword evidence="1" id="KW-0175">Coiled coil</keyword>
<sequence length="100" mass="11276">RIVGTHIDITDRKETEEQIKLNQDLLNASKNRYKELARELEILIANAPVGIMFVSNDLIVRANHVLAALCRFPNAQAMIGALTSFLFVTSEEYLAFKETV</sequence>
<feature type="non-terminal residue" evidence="3">
    <location>
        <position position="1"/>
    </location>
</feature>
<dbReference type="InterPro" id="IPR000700">
    <property type="entry name" value="PAS-assoc_C"/>
</dbReference>
<organism evidence="3 4">
    <name type="scientific">Undibacterium luofuense</name>
    <dbReference type="NCBI Taxonomy" id="2828733"/>
    <lineage>
        <taxon>Bacteria</taxon>
        <taxon>Pseudomonadati</taxon>
        <taxon>Pseudomonadota</taxon>
        <taxon>Betaproteobacteria</taxon>
        <taxon>Burkholderiales</taxon>
        <taxon>Oxalobacteraceae</taxon>
        <taxon>Undibacterium</taxon>
    </lineage>
</organism>
<dbReference type="PROSITE" id="PS50113">
    <property type="entry name" value="PAC"/>
    <property type="match status" value="1"/>
</dbReference>
<dbReference type="EMBL" id="JAGSPN010000515">
    <property type="protein sequence ID" value="MBR7784709.1"/>
    <property type="molecule type" value="Genomic_DNA"/>
</dbReference>
<dbReference type="Proteomes" id="UP000680067">
    <property type="component" value="Unassembled WGS sequence"/>
</dbReference>